<dbReference type="Proteomes" id="UP000694569">
    <property type="component" value="Unplaced"/>
</dbReference>
<dbReference type="GO" id="GO:0070390">
    <property type="term" value="C:transcription export complex 2"/>
    <property type="evidence" value="ECO:0007669"/>
    <property type="project" value="TreeGrafter"/>
</dbReference>
<keyword evidence="11" id="KW-0808">Transferase</keyword>
<dbReference type="Gene3D" id="3.30.70.330">
    <property type="match status" value="1"/>
</dbReference>
<keyword evidence="17 25" id="KW-0175">Coiled coil</keyword>
<keyword evidence="8" id="KW-0488">Methylation</keyword>
<keyword evidence="15" id="KW-0007">Acetylation</keyword>
<dbReference type="GO" id="GO:0003676">
    <property type="term" value="F:nucleic acid binding"/>
    <property type="evidence" value="ECO:0007669"/>
    <property type="project" value="InterPro"/>
</dbReference>
<evidence type="ECO:0000256" key="20">
    <source>
        <dbReference type="ARBA" id="ARBA00023315"/>
    </source>
</evidence>
<evidence type="ECO:0000256" key="26">
    <source>
        <dbReference type="SAM" id="MobiDB-lite"/>
    </source>
</evidence>
<dbReference type="Gene3D" id="1.25.40.990">
    <property type="match status" value="1"/>
</dbReference>
<evidence type="ECO:0000313" key="28">
    <source>
        <dbReference type="Ensembl" id="ENSLLEP00000034072.1"/>
    </source>
</evidence>
<keyword evidence="14" id="KW-0653">Protein transport</keyword>
<keyword evidence="16" id="KW-0811">Translocation</keyword>
<dbReference type="PANTHER" id="PTHR12436">
    <property type="entry name" value="80 KDA MCM3-ASSOCIATED PROTEIN"/>
    <property type="match status" value="1"/>
</dbReference>
<evidence type="ECO:0000256" key="19">
    <source>
        <dbReference type="ARBA" id="ARBA00023242"/>
    </source>
</evidence>
<evidence type="ECO:0000256" key="8">
    <source>
        <dbReference type="ARBA" id="ARBA00022481"/>
    </source>
</evidence>
<keyword evidence="13" id="KW-0391">Immunity</keyword>
<dbReference type="SUPFAM" id="SSF54928">
    <property type="entry name" value="RNA-binding domain, RBD"/>
    <property type="match status" value="1"/>
</dbReference>
<evidence type="ECO:0000256" key="1">
    <source>
        <dbReference type="ARBA" id="ARBA00004286"/>
    </source>
</evidence>
<feature type="region of interest" description="Disordered" evidence="26">
    <location>
        <begin position="1"/>
        <end position="50"/>
    </location>
</feature>
<evidence type="ECO:0000256" key="21">
    <source>
        <dbReference type="ARBA" id="ARBA00038443"/>
    </source>
</evidence>
<dbReference type="PROSITE" id="PS50250">
    <property type="entry name" value="PCI"/>
    <property type="match status" value="1"/>
</dbReference>
<dbReference type="GO" id="GO:0005643">
    <property type="term" value="C:nuclear pore"/>
    <property type="evidence" value="ECO:0007669"/>
    <property type="project" value="UniProtKB-SubCell"/>
</dbReference>
<dbReference type="Pfam" id="PF03399">
    <property type="entry name" value="SAC3_GANP"/>
    <property type="match status" value="1"/>
</dbReference>
<comment type="subcellular location">
    <subcellularLocation>
        <location evidence="1">Chromosome</location>
    </subcellularLocation>
    <subcellularLocation>
        <location evidence="2">Cytoplasm</location>
    </subcellularLocation>
    <subcellularLocation>
        <location evidence="3">Nucleus</location>
        <location evidence="3">Nuclear pore complex</location>
    </subcellularLocation>
    <subcellularLocation>
        <location evidence="4">Nucleus</location>
        <location evidence="4">Nucleoplasm</location>
    </subcellularLocation>
</comment>
<evidence type="ECO:0000256" key="9">
    <source>
        <dbReference type="ARBA" id="ARBA00022490"/>
    </source>
</evidence>
<evidence type="ECO:0000256" key="4">
    <source>
        <dbReference type="ARBA" id="ARBA00004642"/>
    </source>
</evidence>
<feature type="compositionally biased region" description="Basic and acidic residues" evidence="26">
    <location>
        <begin position="276"/>
        <end position="285"/>
    </location>
</feature>
<evidence type="ECO:0000256" key="10">
    <source>
        <dbReference type="ARBA" id="ARBA00022553"/>
    </source>
</evidence>
<feature type="region of interest" description="Disordered" evidence="26">
    <location>
        <begin position="111"/>
        <end position="154"/>
    </location>
</feature>
<dbReference type="InterPro" id="IPR035979">
    <property type="entry name" value="RBD_domain_sf"/>
</dbReference>
<dbReference type="GO" id="GO:0061733">
    <property type="term" value="F:protein-lysine-acetyltransferase activity"/>
    <property type="evidence" value="ECO:0007669"/>
    <property type="project" value="UniProtKB-EC"/>
</dbReference>
<comment type="catalytic activity">
    <reaction evidence="22">
        <text>L-lysyl-[histone] + acetyl-CoA = N(6)-acetyl-L-lysyl-[histone] + CoA + H(+)</text>
        <dbReference type="Rhea" id="RHEA:21992"/>
        <dbReference type="Rhea" id="RHEA-COMP:9845"/>
        <dbReference type="Rhea" id="RHEA-COMP:11338"/>
        <dbReference type="ChEBI" id="CHEBI:15378"/>
        <dbReference type="ChEBI" id="CHEBI:29969"/>
        <dbReference type="ChEBI" id="CHEBI:57287"/>
        <dbReference type="ChEBI" id="CHEBI:57288"/>
        <dbReference type="ChEBI" id="CHEBI:61930"/>
        <dbReference type="EC" id="2.3.1.48"/>
    </reaction>
    <physiologicalReaction direction="left-to-right" evidence="22">
        <dbReference type="Rhea" id="RHEA:21993"/>
    </physiologicalReaction>
</comment>
<evidence type="ECO:0000313" key="29">
    <source>
        <dbReference type="Proteomes" id="UP000694569"/>
    </source>
</evidence>
<evidence type="ECO:0000256" key="7">
    <source>
        <dbReference type="ARBA" id="ARBA00022454"/>
    </source>
</evidence>
<evidence type="ECO:0000256" key="6">
    <source>
        <dbReference type="ARBA" id="ARBA00022448"/>
    </source>
</evidence>
<evidence type="ECO:0000256" key="22">
    <source>
        <dbReference type="ARBA" id="ARBA00048940"/>
    </source>
</evidence>
<evidence type="ECO:0000256" key="23">
    <source>
        <dbReference type="ARBA" id="ARBA00055631"/>
    </source>
</evidence>
<evidence type="ECO:0000256" key="5">
    <source>
        <dbReference type="ARBA" id="ARBA00013184"/>
    </source>
</evidence>
<dbReference type="InterPro" id="IPR031910">
    <property type="entry name" value="GANP_CID_dom"/>
</dbReference>
<evidence type="ECO:0000256" key="25">
    <source>
        <dbReference type="SAM" id="Coils"/>
    </source>
</evidence>
<evidence type="ECO:0000256" key="15">
    <source>
        <dbReference type="ARBA" id="ARBA00022990"/>
    </source>
</evidence>
<dbReference type="GO" id="GO:0005694">
    <property type="term" value="C:chromosome"/>
    <property type="evidence" value="ECO:0007669"/>
    <property type="project" value="UniProtKB-SubCell"/>
</dbReference>
<keyword evidence="18" id="KW-0906">Nuclear pore complex</keyword>
<comment type="function">
    <text evidence="23">As a component of the TREX-2 complex, involved in the export of mRNAs to the cytoplasm through the nuclear pores. Through the acetylation of histones, affects the assembly of nucleosomes at immunoglobulin variable region genes and promotes the recruitment and positioning of transcription complex to favor DNA cytosine deaminase AICDA/AID targeting, hence promoting somatic hypermutations.</text>
</comment>
<dbReference type="GO" id="GO:0005654">
    <property type="term" value="C:nucleoplasm"/>
    <property type="evidence" value="ECO:0007669"/>
    <property type="project" value="UniProtKB-SubCell"/>
</dbReference>
<organism evidence="28 29">
    <name type="scientific">Leptobrachium leishanense</name>
    <name type="common">Leishan spiny toad</name>
    <dbReference type="NCBI Taxonomy" id="445787"/>
    <lineage>
        <taxon>Eukaryota</taxon>
        <taxon>Metazoa</taxon>
        <taxon>Chordata</taxon>
        <taxon>Craniata</taxon>
        <taxon>Vertebrata</taxon>
        <taxon>Euteleostomi</taxon>
        <taxon>Amphibia</taxon>
        <taxon>Batrachia</taxon>
        <taxon>Anura</taxon>
        <taxon>Pelobatoidea</taxon>
        <taxon>Megophryidae</taxon>
        <taxon>Leptobrachium</taxon>
    </lineage>
</organism>
<accession>A0A8C5QB66</accession>
<reference evidence="28" key="1">
    <citation type="submission" date="2025-08" db="UniProtKB">
        <authorList>
            <consortium name="Ensembl"/>
        </authorList>
    </citation>
    <scope>IDENTIFICATION</scope>
</reference>
<evidence type="ECO:0000256" key="16">
    <source>
        <dbReference type="ARBA" id="ARBA00023010"/>
    </source>
</evidence>
<evidence type="ECO:0000259" key="27">
    <source>
        <dbReference type="PROSITE" id="PS50250"/>
    </source>
</evidence>
<evidence type="ECO:0000256" key="24">
    <source>
        <dbReference type="ARBA" id="ARBA00069544"/>
    </source>
</evidence>
<evidence type="ECO:0000256" key="18">
    <source>
        <dbReference type="ARBA" id="ARBA00023132"/>
    </source>
</evidence>
<dbReference type="Pfam" id="PF16766">
    <property type="entry name" value="CID_GANP"/>
    <property type="match status" value="1"/>
</dbReference>
<dbReference type="GeneTree" id="ENSGT00940000156322"/>
<feature type="region of interest" description="Disordered" evidence="26">
    <location>
        <begin position="1655"/>
        <end position="1689"/>
    </location>
</feature>
<keyword evidence="12" id="KW-0509">mRNA transport</keyword>
<reference evidence="28" key="2">
    <citation type="submission" date="2025-09" db="UniProtKB">
        <authorList>
            <consortium name="Ensembl"/>
        </authorList>
    </citation>
    <scope>IDENTIFICATION</scope>
</reference>
<feature type="region of interest" description="Disordered" evidence="26">
    <location>
        <begin position="172"/>
        <end position="223"/>
    </location>
</feature>
<keyword evidence="29" id="KW-1185">Reference proteome</keyword>
<gene>
    <name evidence="28" type="primary">MCM3AP</name>
</gene>
<dbReference type="GO" id="GO:0005737">
    <property type="term" value="C:cytoplasm"/>
    <property type="evidence" value="ECO:0007669"/>
    <property type="project" value="UniProtKB-SubCell"/>
</dbReference>
<evidence type="ECO:0000256" key="13">
    <source>
        <dbReference type="ARBA" id="ARBA00022859"/>
    </source>
</evidence>
<keyword evidence="6" id="KW-0813">Transport</keyword>
<dbReference type="InterPro" id="IPR005062">
    <property type="entry name" value="SAC3/GANP/THP3_conserved"/>
</dbReference>
<dbReference type="InterPro" id="IPR045107">
    <property type="entry name" value="SAC3/GANP/THP3"/>
</dbReference>
<feature type="compositionally biased region" description="Basic and acidic residues" evidence="26">
    <location>
        <begin position="253"/>
        <end position="265"/>
    </location>
</feature>
<dbReference type="EC" id="2.3.1.48" evidence="5"/>
<dbReference type="InterPro" id="IPR031907">
    <property type="entry name" value="MCM3AP_GANP"/>
</dbReference>
<keyword evidence="9" id="KW-0963">Cytoplasm</keyword>
<protein>
    <recommendedName>
        <fullName evidence="24">Germinal-center associated nuclear protein</fullName>
        <ecNumber evidence="5">2.3.1.48</ecNumber>
    </recommendedName>
</protein>
<comment type="similarity">
    <text evidence="21">Belongs to the SAC3 family.</text>
</comment>
<name>A0A8C5QB66_9ANUR</name>
<dbReference type="Gene3D" id="6.10.250.1340">
    <property type="match status" value="1"/>
</dbReference>
<dbReference type="InterPro" id="IPR000717">
    <property type="entry name" value="PCI_dom"/>
</dbReference>
<sequence>MNPNSQFSGQQPGGLNSTQNQSSLLFGQPNLFGNQSSTQSSPLFGQSTPAFGNVSSGHSASIFGQTSTNQSGSVFGQVTTSQSAPVFGQMTTISQPASAFSMVSSSHTAPAFGQVSSGQPQSAPTFGHAAVSQSGSAFGQSAPAFRQPTGQSTSTFGQASLFRQALTDHSTSPFGQVTSTPHSSLFGQTSTVQSNANEGSSDESKSGRNVPFSVSEEKTKDEIGTAQSTFKSYVGAKLSDTPSHLLENVRKEEFLQRKGGQDRSSIKHGSALTDEASSRLGDHPPLKRNKRLEHQIPGGANLFRRIFREAVKSNKKTDRVNPKIEVGASQHSIPGSKQPLYLPQKGIPGRGGGEVPFLMSSRKKTPIRRARRSDSTDSVSPLSPNDLTVIQIRNVPKRLNHKQYLQKYFSKFGKVQRIDCKPGSKLVNVHFFNHTSAAHAKKMGTKLHKDVSIFWFRKKTSKSSCGLAWIQFDVFPMLSFCRSPNKKSLVSKTINFDTEICDSQAPSSETTAISLLPTLSHLLGTVAETSEEKYRLLDQRDKILRQTRVKRTELDQAKVFVGTCPDMCPEKERYMREIRNQLSIYEFFPGTDKLDHAAAVKEYSRSSADQEEPLPHELRPTHVLKMTMDYLVTQIMDQGDGNYREWYDFVWNRTRGIRKDITQQHLCDLITVSLIEKCTRFHIHCAYQLCEEPTSSFDPKINNENLTKCLQSLKEMYQDLQNRGVSCPCEPEFRCYSVLLNLNTGNILREVQHFHPHIRNSTEVKFAVQVFEALNSTNFVRFFKLVRSGSYLNSCILNGYFSQIRLEGLRVINVAYTPSIQRTTSFPLENIMQMLFFHDASEAVQFLISYGLSVFEGYVELNRSAFSEPASLPSPKKCSFISNKCQVSVGEMVNGAPLPSFTLHHPVCSFDAQDKYTGGISIAEHGTRARQETSGKRGVILRPVFEKRLLAFKTNDAFSERTYELLREAITDYTRRVAQEEVQAEIARVQEEKRRLEEEARLMQEREKLLTVISKSQSRDLLENVLREEIYILANGELRQAVKLDHSARILRCSQDVCAKYVGQFIEEELFQLTRESQHEMHCYKKYIQRWREVVAARKKLRRQMRGFPAAPGSVAPEDKLKALIPSAAFTDNRRNLAKGFVDMGHAGKLSVSITRLQQLREQSFHKMKVQHFFKELLRDAAWTPLDLPPLIVQHIPPWKKFIFWKVILILPEHMGPNDPNCILSDWLKAKFCRADGQSTQDMEEPVHTLALYSCLEKCGDSSVHVNVCVKVASGPIERSVIEQKKTQEAFLGTSGLLFLLPIQPDNDEDDIYWISARLQLKQILQAKPFFPPLSLAVLVPGQCQTMTEVETELHLADLVSRGFLSEFTILSIPDSVTDMHGTVSSAVKFLLSHCPRSLELRSLSLRQYIEDGVCNIFSKHFYHDTWERRKVHLPPQDPGAIIDFYNCSLTFLAKAISSEYLSDLSWPLSEFASPTGSFLMPHVGWNNPENLAWLKKVVISFQIPQMDIPPPGAPWIPVCSMIMEYIRQICRCPTSLPVLISEVQQLLRQTHRSWKARNEDVDETAPTVQDIPWNDLISICINHKLRDWDIPVRSTMTGEVVCTYYHLWADAPLLISRGRLQPSCEVPLLVSIADFSRRGVTSLSAACGTNPHPLTASRMDVMPSETGPPPRNSLWGRYRGSSPVSPES</sequence>
<feature type="region of interest" description="Disordered" evidence="26">
    <location>
        <begin position="253"/>
        <end position="295"/>
    </location>
</feature>
<feature type="coiled-coil region" evidence="25">
    <location>
        <begin position="963"/>
        <end position="1009"/>
    </location>
</feature>
<feature type="domain" description="PCI" evidence="27">
    <location>
        <begin position="702"/>
        <end position="875"/>
    </location>
</feature>
<feature type="compositionally biased region" description="Polar residues" evidence="26">
    <location>
        <begin position="172"/>
        <end position="199"/>
    </location>
</feature>
<feature type="compositionally biased region" description="Polar residues" evidence="26">
    <location>
        <begin position="111"/>
        <end position="124"/>
    </location>
</feature>
<keyword evidence="7" id="KW-0158">Chromosome</keyword>
<evidence type="ECO:0000256" key="3">
    <source>
        <dbReference type="ARBA" id="ARBA00004567"/>
    </source>
</evidence>
<evidence type="ECO:0000256" key="14">
    <source>
        <dbReference type="ARBA" id="ARBA00022927"/>
    </source>
</evidence>
<evidence type="ECO:0000256" key="17">
    <source>
        <dbReference type="ARBA" id="ARBA00023054"/>
    </source>
</evidence>
<proteinExistence type="inferred from homology"/>
<dbReference type="Ensembl" id="ENSLLET00000035368.1">
    <property type="protein sequence ID" value="ENSLLEP00000034072.1"/>
    <property type="gene ID" value="ENSLLEG00000020937.1"/>
</dbReference>
<evidence type="ECO:0000256" key="11">
    <source>
        <dbReference type="ARBA" id="ARBA00022679"/>
    </source>
</evidence>
<dbReference type="FunFam" id="1.25.40.990:FF:000003">
    <property type="entry name" value="germinal-center associated nuclear protein isoform X2"/>
    <property type="match status" value="1"/>
</dbReference>
<keyword evidence="20" id="KW-0012">Acyltransferase</keyword>
<evidence type="ECO:0000256" key="2">
    <source>
        <dbReference type="ARBA" id="ARBA00004496"/>
    </source>
</evidence>
<keyword evidence="10" id="KW-0597">Phosphoprotein</keyword>
<dbReference type="OrthoDB" id="21502at2759"/>
<dbReference type="GO" id="GO:0015031">
    <property type="term" value="P:protein transport"/>
    <property type="evidence" value="ECO:0007669"/>
    <property type="project" value="UniProtKB-KW"/>
</dbReference>
<dbReference type="GO" id="GO:0006406">
    <property type="term" value="P:mRNA export from nucleus"/>
    <property type="evidence" value="ECO:0007669"/>
    <property type="project" value="TreeGrafter"/>
</dbReference>
<evidence type="ECO:0000256" key="12">
    <source>
        <dbReference type="ARBA" id="ARBA00022816"/>
    </source>
</evidence>
<dbReference type="InterPro" id="IPR012677">
    <property type="entry name" value="Nucleotide-bd_a/b_plait_sf"/>
</dbReference>
<keyword evidence="19" id="KW-0539">Nucleus</keyword>
<dbReference type="Pfam" id="PF16769">
    <property type="entry name" value="MCM3AP_GANP"/>
    <property type="match status" value="1"/>
</dbReference>
<dbReference type="PANTHER" id="PTHR12436:SF3">
    <property type="entry name" value="GERMINAL-CENTER ASSOCIATED NUCLEAR PROTEIN"/>
    <property type="match status" value="1"/>
</dbReference>
<dbReference type="GO" id="GO:0002376">
    <property type="term" value="P:immune system process"/>
    <property type="evidence" value="ECO:0007669"/>
    <property type="project" value="UniProtKB-KW"/>
</dbReference>